<protein>
    <recommendedName>
        <fullName evidence="1">AMP-dependent synthetase/ligase domain-containing protein</fullName>
    </recommendedName>
</protein>
<gene>
    <name evidence="2" type="ORF">FH972_024372</name>
</gene>
<dbReference type="InterPro" id="IPR042099">
    <property type="entry name" value="ANL_N_sf"/>
</dbReference>
<dbReference type="Gene3D" id="3.30.300.30">
    <property type="match status" value="1"/>
</dbReference>
<comment type="caution">
    <text evidence="2">The sequence shown here is derived from an EMBL/GenBank/DDBJ whole genome shotgun (WGS) entry which is preliminary data.</text>
</comment>
<dbReference type="AlphaFoldDB" id="A0A5N6L0D4"/>
<reference evidence="2 3" key="1">
    <citation type="submission" date="2019-06" db="EMBL/GenBank/DDBJ databases">
        <title>A chromosomal-level reference genome of Carpinus fangiana (Coryloideae, Betulaceae).</title>
        <authorList>
            <person name="Yang X."/>
            <person name="Wang Z."/>
            <person name="Zhang L."/>
            <person name="Hao G."/>
            <person name="Liu J."/>
            <person name="Yang Y."/>
        </authorList>
    </citation>
    <scope>NUCLEOTIDE SEQUENCE [LARGE SCALE GENOMIC DNA]</scope>
    <source>
        <strain evidence="2">Cfa_2016G</strain>
        <tissue evidence="2">Leaf</tissue>
    </source>
</reference>
<dbReference type="InterPro" id="IPR020845">
    <property type="entry name" value="AMP-binding_CS"/>
</dbReference>
<sequence length="709" mass="77923">MVSNQALWEHPDKFSTHMARFMRAVNVSRNLKLSTFQDLYSYSIGPQRENFWDDAWKYFGIIHEGSYRHVIEPGKRMDQVPKFFTGVRLNFAENILFSSDPDGSGRNLRREGGGTTGKQDAKVALTEVREGVTEVRNVTWAELRARVARLSAAMRARGVKKGDRVAVVASNSVDTLVVFLAVTALGGLFSSSSTDMGVKGILDRLLQITPVWLFMDDGFVYNGKTGDLRQKMADVVKGMSDIKEFRGVVSMPRWREPIDVSQVAKTITLEHFQDVVKGTPELKFERVDFADPFLVVYSSGTTGQPKCIVHSVGGVLTSAFKEGLLHRDIGPTTVALQYTTTGWIMYLTSILSLLHGARAVLYDGSPFQPDPIAFVKLIGEQHVTKLGVSPRYFSTLMAAGISPQQTTDLSHLKSVTSTGMVLPTALFHWFYSPQGFPRHVQLANISGGTDLAGCFAMENPHVPLRPGGTMGPSLGTKVEIFDATRETPAAGPAPQGIPAPAGEPGELVATASFPNMPVMFWPGDAAAQRKYFDAYFARFDNVWTHGDFVERMAPGGDGAGLVFHGRADGVLNPSGVRFGSAEIYNVLEQRFSGVVQDSVVVGQRRPADQDEKVMLFLKMAEGKRFTEALVAEVKKAIAEECSKRHVPAYVFETPEIPTTVNLKKVELPVKQIVSGKVIKPSGTLLNPESLQYYYQFAKVEELVKAKSKL</sequence>
<dbReference type="Gene3D" id="3.40.50.12780">
    <property type="entry name" value="N-terminal domain of ligase-like"/>
    <property type="match status" value="1"/>
</dbReference>
<dbReference type="InterPro" id="IPR045851">
    <property type="entry name" value="AMP-bd_C_sf"/>
</dbReference>
<dbReference type="Pfam" id="PF00501">
    <property type="entry name" value="AMP-binding"/>
    <property type="match status" value="1"/>
</dbReference>
<dbReference type="GO" id="GO:0030729">
    <property type="term" value="F:acetoacetate-CoA ligase activity"/>
    <property type="evidence" value="ECO:0007669"/>
    <property type="project" value="InterPro"/>
</dbReference>
<dbReference type="PROSITE" id="PS00455">
    <property type="entry name" value="AMP_BINDING"/>
    <property type="match status" value="1"/>
</dbReference>
<dbReference type="OrthoDB" id="10253869at2759"/>
<feature type="domain" description="AMP-dependent synthetase/ligase" evidence="1">
    <location>
        <begin position="121"/>
        <end position="508"/>
    </location>
</feature>
<name>A0A5N6L0D4_9ROSI</name>
<dbReference type="NCBIfam" id="TIGR01217">
    <property type="entry name" value="ac_ac_CoA_syn"/>
    <property type="match status" value="1"/>
</dbReference>
<evidence type="ECO:0000313" key="3">
    <source>
        <dbReference type="Proteomes" id="UP000327013"/>
    </source>
</evidence>
<dbReference type="PANTHER" id="PTHR42921">
    <property type="entry name" value="ACETOACETYL-COA SYNTHETASE"/>
    <property type="match status" value="1"/>
</dbReference>
<dbReference type="GO" id="GO:0006629">
    <property type="term" value="P:lipid metabolic process"/>
    <property type="evidence" value="ECO:0007669"/>
    <property type="project" value="InterPro"/>
</dbReference>
<dbReference type="Proteomes" id="UP000327013">
    <property type="component" value="Unassembled WGS sequence"/>
</dbReference>
<keyword evidence="3" id="KW-1185">Reference proteome</keyword>
<evidence type="ECO:0000313" key="2">
    <source>
        <dbReference type="EMBL" id="KAB8360634.1"/>
    </source>
</evidence>
<proteinExistence type="predicted"/>
<dbReference type="InterPro" id="IPR005914">
    <property type="entry name" value="Acac_CoA_synth"/>
</dbReference>
<evidence type="ECO:0000259" key="1">
    <source>
        <dbReference type="Pfam" id="PF00501"/>
    </source>
</evidence>
<dbReference type="PANTHER" id="PTHR42921:SF4">
    <property type="entry name" value="ACETOACETYL-COA SYNTHASE (AFU_ORTHOLOGUE AFUA_8G04770)"/>
    <property type="match status" value="1"/>
</dbReference>
<dbReference type="SUPFAM" id="SSF56801">
    <property type="entry name" value="Acetyl-CoA synthetase-like"/>
    <property type="match status" value="1"/>
</dbReference>
<dbReference type="InterPro" id="IPR000873">
    <property type="entry name" value="AMP-dep_synth/lig_dom"/>
</dbReference>
<accession>A0A5N6L0D4</accession>
<organism evidence="2 3">
    <name type="scientific">Carpinus fangiana</name>
    <dbReference type="NCBI Taxonomy" id="176857"/>
    <lineage>
        <taxon>Eukaryota</taxon>
        <taxon>Viridiplantae</taxon>
        <taxon>Streptophyta</taxon>
        <taxon>Embryophyta</taxon>
        <taxon>Tracheophyta</taxon>
        <taxon>Spermatophyta</taxon>
        <taxon>Magnoliopsida</taxon>
        <taxon>eudicotyledons</taxon>
        <taxon>Gunneridae</taxon>
        <taxon>Pentapetalae</taxon>
        <taxon>rosids</taxon>
        <taxon>fabids</taxon>
        <taxon>Fagales</taxon>
        <taxon>Betulaceae</taxon>
        <taxon>Carpinus</taxon>
    </lineage>
</organism>
<dbReference type="EMBL" id="VIBQ01000017">
    <property type="protein sequence ID" value="KAB8360634.1"/>
    <property type="molecule type" value="Genomic_DNA"/>
</dbReference>